<dbReference type="RefSeq" id="WP_013659009.1">
    <property type="nucleotide sequence ID" value="NC_015275.1"/>
</dbReference>
<dbReference type="EMBL" id="CP002582">
    <property type="protein sequence ID" value="ADZ85737.1"/>
    <property type="molecule type" value="Genomic_DNA"/>
</dbReference>
<comment type="similarity">
    <text evidence="1">Belongs to the sigma-70 factor family. ECF subfamily.</text>
</comment>
<dbReference type="HOGENOM" id="CLU_047691_3_1_9"/>
<evidence type="ECO:0000256" key="2">
    <source>
        <dbReference type="ARBA" id="ARBA00023015"/>
    </source>
</evidence>
<evidence type="ECO:0000313" key="7">
    <source>
        <dbReference type="EMBL" id="ADZ85737.1"/>
    </source>
</evidence>
<evidence type="ECO:0000313" key="8">
    <source>
        <dbReference type="Proteomes" id="UP000008467"/>
    </source>
</evidence>
<dbReference type="InterPro" id="IPR013325">
    <property type="entry name" value="RNA_pol_sigma_r2"/>
</dbReference>
<accession>F2JL92</accession>
<dbReference type="Gene3D" id="1.10.1740.10">
    <property type="match status" value="1"/>
</dbReference>
<evidence type="ECO:0000256" key="3">
    <source>
        <dbReference type="ARBA" id="ARBA00023082"/>
    </source>
</evidence>
<dbReference type="AlphaFoldDB" id="F2JL92"/>
<dbReference type="Pfam" id="PF08281">
    <property type="entry name" value="Sigma70_r4_2"/>
    <property type="match status" value="1"/>
</dbReference>
<organism evidence="7 8">
    <name type="scientific">Cellulosilyticum lentocellum (strain ATCC 49066 / DSM 5427 / NCIMB 11756 / RHM5)</name>
    <name type="common">Clostridium lentocellum</name>
    <dbReference type="NCBI Taxonomy" id="642492"/>
    <lineage>
        <taxon>Bacteria</taxon>
        <taxon>Bacillati</taxon>
        <taxon>Bacillota</taxon>
        <taxon>Clostridia</taxon>
        <taxon>Lachnospirales</taxon>
        <taxon>Cellulosilyticaceae</taxon>
        <taxon>Cellulosilyticum</taxon>
    </lineage>
</organism>
<dbReference type="GO" id="GO:0016987">
    <property type="term" value="F:sigma factor activity"/>
    <property type="evidence" value="ECO:0007669"/>
    <property type="project" value="UniProtKB-KW"/>
</dbReference>
<keyword evidence="2" id="KW-0805">Transcription regulation</keyword>
<evidence type="ECO:0000259" key="5">
    <source>
        <dbReference type="Pfam" id="PF04542"/>
    </source>
</evidence>
<dbReference type="KEGG" id="cle:Clole_4059"/>
<dbReference type="STRING" id="642492.Clole_4059"/>
<dbReference type="Pfam" id="PF04542">
    <property type="entry name" value="Sigma70_r2"/>
    <property type="match status" value="1"/>
</dbReference>
<dbReference type="SUPFAM" id="SSF88946">
    <property type="entry name" value="Sigma2 domain of RNA polymerase sigma factors"/>
    <property type="match status" value="1"/>
</dbReference>
<dbReference type="InterPro" id="IPR013324">
    <property type="entry name" value="RNA_pol_sigma_r3/r4-like"/>
</dbReference>
<dbReference type="PANTHER" id="PTHR43133:SF60">
    <property type="entry name" value="RNA POLYMERASE SIGMA FACTOR SIGV"/>
    <property type="match status" value="1"/>
</dbReference>
<keyword evidence="3" id="KW-0731">Sigma factor</keyword>
<evidence type="ECO:0000256" key="1">
    <source>
        <dbReference type="ARBA" id="ARBA00010641"/>
    </source>
</evidence>
<name>F2JL92_CELLD</name>
<evidence type="ECO:0000259" key="6">
    <source>
        <dbReference type="Pfam" id="PF08281"/>
    </source>
</evidence>
<feature type="domain" description="RNA polymerase sigma factor 70 region 4 type 2" evidence="6">
    <location>
        <begin position="104"/>
        <end position="155"/>
    </location>
</feature>
<dbReference type="InterPro" id="IPR007627">
    <property type="entry name" value="RNA_pol_sigma70_r2"/>
</dbReference>
<sequence>MTEYELEQMMNQYGDYIARTCYIYLKDWALAEDAVQEVFIKAYRYISEFRKESSEKTWLTSIAINICKNYVRTSWFRKVQIGIEKIETRNTLEDELINQINQSELLKQVMDLPIKYREVILLYYYQDFKINEIAEILGISESSIKMRLNRARKKLKDDFEEECIYG</sequence>
<protein>
    <submittedName>
        <fullName evidence="7">RNA polymerase, sigma-24 subunit, ECF subfamily</fullName>
    </submittedName>
</protein>
<dbReference type="eggNOG" id="COG1595">
    <property type="taxonomic scope" value="Bacteria"/>
</dbReference>
<keyword evidence="8" id="KW-1185">Reference proteome</keyword>
<dbReference type="CDD" id="cd06171">
    <property type="entry name" value="Sigma70_r4"/>
    <property type="match status" value="1"/>
</dbReference>
<dbReference type="InterPro" id="IPR036388">
    <property type="entry name" value="WH-like_DNA-bd_sf"/>
</dbReference>
<dbReference type="SUPFAM" id="SSF88659">
    <property type="entry name" value="Sigma3 and sigma4 domains of RNA polymerase sigma factors"/>
    <property type="match status" value="1"/>
</dbReference>
<dbReference type="Gene3D" id="1.10.10.10">
    <property type="entry name" value="Winged helix-like DNA-binding domain superfamily/Winged helix DNA-binding domain"/>
    <property type="match status" value="1"/>
</dbReference>
<keyword evidence="4" id="KW-0804">Transcription</keyword>
<gene>
    <name evidence="7" type="ordered locus">Clole_4059</name>
</gene>
<dbReference type="GO" id="GO:0006352">
    <property type="term" value="P:DNA-templated transcription initiation"/>
    <property type="evidence" value="ECO:0007669"/>
    <property type="project" value="InterPro"/>
</dbReference>
<feature type="domain" description="RNA polymerase sigma-70 region 2" evidence="5">
    <location>
        <begin position="10"/>
        <end position="75"/>
    </location>
</feature>
<evidence type="ECO:0000256" key="4">
    <source>
        <dbReference type="ARBA" id="ARBA00023163"/>
    </source>
</evidence>
<dbReference type="InterPro" id="IPR013249">
    <property type="entry name" value="RNA_pol_sigma70_r4_t2"/>
</dbReference>
<dbReference type="InterPro" id="IPR014284">
    <property type="entry name" value="RNA_pol_sigma-70_dom"/>
</dbReference>
<dbReference type="InterPro" id="IPR039425">
    <property type="entry name" value="RNA_pol_sigma-70-like"/>
</dbReference>
<dbReference type="NCBIfam" id="TIGR02937">
    <property type="entry name" value="sigma70-ECF"/>
    <property type="match status" value="1"/>
</dbReference>
<proteinExistence type="inferred from homology"/>
<reference evidence="7 8" key="1">
    <citation type="journal article" date="2011" name="J. Bacteriol.">
        <title>Complete genome sequence of the cellulose-degrading bacterium Cellulosilyticum lentocellum.</title>
        <authorList>
            <consortium name="US DOE Joint Genome Institute"/>
            <person name="Miller D.A."/>
            <person name="Suen G."/>
            <person name="Bruce D."/>
            <person name="Copeland A."/>
            <person name="Cheng J.F."/>
            <person name="Detter C."/>
            <person name="Goodwin L.A."/>
            <person name="Han C.S."/>
            <person name="Hauser L.J."/>
            <person name="Land M.L."/>
            <person name="Lapidus A."/>
            <person name="Lucas S."/>
            <person name="Meincke L."/>
            <person name="Pitluck S."/>
            <person name="Tapia R."/>
            <person name="Teshima H."/>
            <person name="Woyke T."/>
            <person name="Fox B.G."/>
            <person name="Angert E.R."/>
            <person name="Currie C.R."/>
        </authorList>
    </citation>
    <scope>NUCLEOTIDE SEQUENCE [LARGE SCALE GENOMIC DNA]</scope>
    <source>
        <strain evidence="8">ATCC 49066 / DSM 5427 / NCIMB 11756 / RHM5</strain>
    </source>
</reference>
<dbReference type="Proteomes" id="UP000008467">
    <property type="component" value="Chromosome"/>
</dbReference>
<dbReference type="GO" id="GO:0003677">
    <property type="term" value="F:DNA binding"/>
    <property type="evidence" value="ECO:0007669"/>
    <property type="project" value="InterPro"/>
</dbReference>
<dbReference type="PANTHER" id="PTHR43133">
    <property type="entry name" value="RNA POLYMERASE ECF-TYPE SIGMA FACTO"/>
    <property type="match status" value="1"/>
</dbReference>